<dbReference type="InterPro" id="IPR028098">
    <property type="entry name" value="Glyco_trans_4-like_N"/>
</dbReference>
<dbReference type="CDD" id="cd03808">
    <property type="entry name" value="GT4_CapM-like"/>
    <property type="match status" value="1"/>
</dbReference>
<dbReference type="InterPro" id="IPR001296">
    <property type="entry name" value="Glyco_trans_1"/>
</dbReference>
<organism evidence="3 4">
    <name type="scientific">Marinococcus halophilus</name>
    <dbReference type="NCBI Taxonomy" id="1371"/>
    <lineage>
        <taxon>Bacteria</taxon>
        <taxon>Bacillati</taxon>
        <taxon>Bacillota</taxon>
        <taxon>Bacilli</taxon>
        <taxon>Bacillales</taxon>
        <taxon>Bacillaceae</taxon>
        <taxon>Marinococcus</taxon>
    </lineage>
</organism>
<keyword evidence="4" id="KW-1185">Reference proteome</keyword>
<dbReference type="Pfam" id="PF00534">
    <property type="entry name" value="Glycos_transf_1"/>
    <property type="match status" value="1"/>
</dbReference>
<dbReference type="RefSeq" id="WP_094907614.1">
    <property type="nucleotide sequence ID" value="NZ_BJUN01000002.1"/>
</dbReference>
<evidence type="ECO:0000259" key="2">
    <source>
        <dbReference type="Pfam" id="PF13477"/>
    </source>
</evidence>
<proteinExistence type="predicted"/>
<dbReference type="EMBL" id="BJUN01000002">
    <property type="protein sequence ID" value="GEK57702.1"/>
    <property type="molecule type" value="Genomic_DNA"/>
</dbReference>
<dbReference type="OrthoDB" id="9806653at2"/>
<sequence>MKKILITVNHDVVIYNFRLEIVEKFLYEGHRVIISSPYGERIDELIELGCEYIDATISRHGTNIMEDLNLFNYYLKTIREVKPDVVLSFTIKPNIYGGIVCRLLNIPYIANITGLGTAVEEKGIVQKISILLYKIAFKKVNCVFFQNEENKKFFIDNKIAIGKHKLLPGSGVNLKRFDILEYPNKNEIHFVFISRIMQAKGIDQYLEAAEYISNKYSNVKFHVCGFCEENYEEKLDSLDNKGIINYHGMVRKVKDILAITHCTVHPTYYPEGLSNVLLESAASGRPIISTDRSGCREVIDDSINGYIVMEKNSNDLIAKIEKFINLRYSDKKNMGLAGRKKVEAEFDRQIVVNAYLSEIENVR</sequence>
<reference evidence="3 4" key="1">
    <citation type="submission" date="2019-07" db="EMBL/GenBank/DDBJ databases">
        <title>Whole genome shotgun sequence of Marinococcus halophilus NBRC 102359.</title>
        <authorList>
            <person name="Hosoyama A."/>
            <person name="Uohara A."/>
            <person name="Ohji S."/>
            <person name="Ichikawa N."/>
        </authorList>
    </citation>
    <scope>NUCLEOTIDE SEQUENCE [LARGE SCALE GENOMIC DNA]</scope>
    <source>
        <strain evidence="3 4">NBRC 102359</strain>
    </source>
</reference>
<dbReference type="Pfam" id="PF13477">
    <property type="entry name" value="Glyco_trans_4_2"/>
    <property type="match status" value="1"/>
</dbReference>
<feature type="domain" description="Glycosyltransferase subfamily 4-like N-terminal" evidence="2">
    <location>
        <begin position="3"/>
        <end position="147"/>
    </location>
</feature>
<dbReference type="AlphaFoldDB" id="A0A510Y310"/>
<evidence type="ECO:0000313" key="3">
    <source>
        <dbReference type="EMBL" id="GEK57702.1"/>
    </source>
</evidence>
<protein>
    <submittedName>
        <fullName evidence="3">Glycosyl transferase</fullName>
    </submittedName>
</protein>
<name>A0A510Y310_MARHA</name>
<feature type="domain" description="Glycosyl transferase family 1" evidence="1">
    <location>
        <begin position="184"/>
        <end position="340"/>
    </location>
</feature>
<dbReference type="GO" id="GO:0016757">
    <property type="term" value="F:glycosyltransferase activity"/>
    <property type="evidence" value="ECO:0007669"/>
    <property type="project" value="InterPro"/>
</dbReference>
<dbReference type="Proteomes" id="UP000321051">
    <property type="component" value="Unassembled WGS sequence"/>
</dbReference>
<accession>A0A510Y310</accession>
<keyword evidence="3" id="KW-0808">Transferase</keyword>
<dbReference type="PANTHER" id="PTHR12526:SF630">
    <property type="entry name" value="GLYCOSYLTRANSFERASE"/>
    <property type="match status" value="1"/>
</dbReference>
<evidence type="ECO:0000313" key="4">
    <source>
        <dbReference type="Proteomes" id="UP000321051"/>
    </source>
</evidence>
<gene>
    <name evidence="3" type="primary">rfaG</name>
    <name evidence="3" type="ORF">MHA01_06070</name>
</gene>
<dbReference type="SUPFAM" id="SSF53756">
    <property type="entry name" value="UDP-Glycosyltransferase/glycogen phosphorylase"/>
    <property type="match status" value="1"/>
</dbReference>
<dbReference type="PANTHER" id="PTHR12526">
    <property type="entry name" value="GLYCOSYLTRANSFERASE"/>
    <property type="match status" value="1"/>
</dbReference>
<comment type="caution">
    <text evidence="3">The sequence shown here is derived from an EMBL/GenBank/DDBJ whole genome shotgun (WGS) entry which is preliminary data.</text>
</comment>
<evidence type="ECO:0000259" key="1">
    <source>
        <dbReference type="Pfam" id="PF00534"/>
    </source>
</evidence>
<dbReference type="Gene3D" id="3.40.50.2000">
    <property type="entry name" value="Glycogen Phosphorylase B"/>
    <property type="match status" value="2"/>
</dbReference>